<keyword evidence="1" id="KW-0812">Transmembrane</keyword>
<keyword evidence="4" id="KW-1185">Reference proteome</keyword>
<feature type="transmembrane region" description="Helical" evidence="1">
    <location>
        <begin position="6"/>
        <end position="26"/>
    </location>
</feature>
<dbReference type="OMA" id="PCIQSYY"/>
<gene>
    <name evidence="3" type="ORF">SAMD00023353_6500510</name>
</gene>
<evidence type="ECO:0000313" key="4">
    <source>
        <dbReference type="Proteomes" id="UP000054516"/>
    </source>
</evidence>
<dbReference type="GO" id="GO:0006772">
    <property type="term" value="P:thiamine metabolic process"/>
    <property type="evidence" value="ECO:0007669"/>
    <property type="project" value="UniProtKB-ARBA"/>
</dbReference>
<dbReference type="Pfam" id="PF03070">
    <property type="entry name" value="TENA_THI-4"/>
    <property type="match status" value="1"/>
</dbReference>
<name>A0A1W2TSP5_ROSNE</name>
<evidence type="ECO:0000259" key="2">
    <source>
        <dbReference type="Pfam" id="PF03070"/>
    </source>
</evidence>
<proteinExistence type="predicted"/>
<protein>
    <submittedName>
        <fullName evidence="3">Putative TENA THI-4 family protein</fullName>
    </submittedName>
</protein>
<keyword evidence="1" id="KW-0472">Membrane</keyword>
<reference evidence="3" key="1">
    <citation type="submission" date="2016-03" db="EMBL/GenBank/DDBJ databases">
        <title>Draft genome sequence of Rosellinia necatrix.</title>
        <authorList>
            <person name="Kanematsu S."/>
        </authorList>
    </citation>
    <scope>NUCLEOTIDE SEQUENCE [LARGE SCALE GENOMIC DNA]</scope>
    <source>
        <strain evidence="3">W97</strain>
    </source>
</reference>
<dbReference type="InterPro" id="IPR016084">
    <property type="entry name" value="Haem_Oase-like_multi-hlx"/>
</dbReference>
<dbReference type="InterPro" id="IPR004305">
    <property type="entry name" value="Thiaminase-2/PQQC"/>
</dbReference>
<keyword evidence="1" id="KW-1133">Transmembrane helix</keyword>
<dbReference type="STRING" id="77044.A0A1W2TSP5"/>
<dbReference type="OrthoDB" id="2851859at2759"/>
<sequence>MTLASWIRFCFSFYFSFYILASAFVVPYNGQQPISVPPTEGQSFLRTAPDDAVADCPRRNPDVKDGTLIDQLWKRNCDLVWKFLNNKFSTFQAEADSPAAFQSFQYYSVQDYYYLLETAQHKAFLMATWPPSDPVSTATQINNTVQSMSDDLKYARGFRADLTRLQVPDDIIDSGTLQAAGLGYVKSLQESTHLGWFEFQVSRIACIYGWAELASQLNMSSSTNKSTVFYKEWIEPNLGWSYGADMSEELEKELPFSNNSRTFPIYNQLFRQGLRFEIAFFESAIGKTLNDTA</sequence>
<dbReference type="EMBL" id="DF977510">
    <property type="protein sequence ID" value="GAP91543.1"/>
    <property type="molecule type" value="Genomic_DNA"/>
</dbReference>
<accession>A0A1W2TSP5</accession>
<dbReference type="AlphaFoldDB" id="A0A1W2TSP5"/>
<feature type="domain" description="Thiaminase-2/PQQC" evidence="2">
    <location>
        <begin position="102"/>
        <end position="284"/>
    </location>
</feature>
<dbReference type="CDD" id="cd19359">
    <property type="entry name" value="TenA_C_Bt3146-like"/>
    <property type="match status" value="1"/>
</dbReference>
<organism evidence="3">
    <name type="scientific">Rosellinia necatrix</name>
    <name type="common">White root-rot fungus</name>
    <dbReference type="NCBI Taxonomy" id="77044"/>
    <lineage>
        <taxon>Eukaryota</taxon>
        <taxon>Fungi</taxon>
        <taxon>Dikarya</taxon>
        <taxon>Ascomycota</taxon>
        <taxon>Pezizomycotina</taxon>
        <taxon>Sordariomycetes</taxon>
        <taxon>Xylariomycetidae</taxon>
        <taxon>Xylariales</taxon>
        <taxon>Xylariaceae</taxon>
        <taxon>Rosellinia</taxon>
    </lineage>
</organism>
<dbReference type="Gene3D" id="1.20.910.10">
    <property type="entry name" value="Heme oxygenase-like"/>
    <property type="match status" value="1"/>
</dbReference>
<dbReference type="Proteomes" id="UP000054516">
    <property type="component" value="Unassembled WGS sequence"/>
</dbReference>
<dbReference type="SUPFAM" id="SSF48613">
    <property type="entry name" value="Heme oxygenase-like"/>
    <property type="match status" value="1"/>
</dbReference>
<evidence type="ECO:0000313" key="3">
    <source>
        <dbReference type="EMBL" id="GAP91543.1"/>
    </source>
</evidence>
<evidence type="ECO:0000256" key="1">
    <source>
        <dbReference type="SAM" id="Phobius"/>
    </source>
</evidence>